<evidence type="ECO:0000256" key="6">
    <source>
        <dbReference type="ARBA" id="ARBA00023077"/>
    </source>
</evidence>
<dbReference type="Gene3D" id="2.40.170.20">
    <property type="entry name" value="TonB-dependent receptor, beta-barrel domain"/>
    <property type="match status" value="1"/>
</dbReference>
<keyword evidence="5 12" id="KW-0732">Signal</keyword>
<dbReference type="Gene3D" id="2.170.130.10">
    <property type="entry name" value="TonB-dependent receptor, plug domain"/>
    <property type="match status" value="1"/>
</dbReference>
<dbReference type="PANTHER" id="PTHR30069:SF29">
    <property type="entry name" value="HEMOGLOBIN AND HEMOGLOBIN-HAPTOGLOBIN-BINDING PROTEIN 1-RELATED"/>
    <property type="match status" value="1"/>
</dbReference>
<protein>
    <submittedName>
        <fullName evidence="15">Outer membrane vitamin B12 receptor BtuB</fullName>
    </submittedName>
</protein>
<evidence type="ECO:0000259" key="14">
    <source>
        <dbReference type="Pfam" id="PF07715"/>
    </source>
</evidence>
<keyword evidence="9 10" id="KW-0998">Cell outer membrane</keyword>
<dbReference type="Pfam" id="PF00593">
    <property type="entry name" value="TonB_dep_Rec_b-barrel"/>
    <property type="match status" value="1"/>
</dbReference>
<dbReference type="InterPro" id="IPR012910">
    <property type="entry name" value="Plug_dom"/>
</dbReference>
<keyword evidence="7 10" id="KW-0472">Membrane</keyword>
<feature type="domain" description="TonB-dependent receptor-like beta-barrel" evidence="13">
    <location>
        <begin position="224"/>
        <end position="635"/>
    </location>
</feature>
<evidence type="ECO:0000256" key="2">
    <source>
        <dbReference type="ARBA" id="ARBA00022448"/>
    </source>
</evidence>
<keyword evidence="3 10" id="KW-1134">Transmembrane beta strand</keyword>
<name>A0A0U1L2C9_9FIRM</name>
<dbReference type="Pfam" id="PF07715">
    <property type="entry name" value="Plug"/>
    <property type="match status" value="1"/>
</dbReference>
<dbReference type="CDD" id="cd01347">
    <property type="entry name" value="ligand_gated_channel"/>
    <property type="match status" value="1"/>
</dbReference>
<feature type="chain" id="PRO_5006710710" evidence="12">
    <location>
        <begin position="26"/>
        <end position="661"/>
    </location>
</feature>
<dbReference type="RefSeq" id="WP_021170962.1">
    <property type="nucleotide sequence ID" value="NZ_CTRP01000014.1"/>
</dbReference>
<sequence length="661" mass="73890">MHKKMIGYLAILNCCLLSVPGLTFATESVPEESFTLDEVIVTAIPLEKYLVTTSVITDKDIEAKGARNLADALEDVPGVNLHHGKKNNNTLDIRGSALSYTKIYIDGVLVDPLAKVSGGDVDLDMFPVSNIAKIEVIKGPAPVSYGTDAIGGMVLITTKNGKNYEGGKVSVVGGSNGTLNGSVSYGGGDEKFNYYINGGSEHTDGFMRNADRKSTYFNTKLNWKFENDATLTFTGGYSDTDKGCLAPIDPANGKPISYKSGFWPGLNNSEFRDWEKSNLSLQYAQKVNSKLDYNVKVYRFTEKNGLWANGADHDPAVTAKGYSTSRWNASYWDSTLNGVELQGNYKLNDLHTLTFGTLYNDIDWKKSNSALSDPYNYSWDSYNNKRYGYYVQDNFLPNEKTTITFGVRRDESEVTDTATVKDSAINPTINVVYRLDNNNTLRTSFGKTCSFPTVDQLYGTSGNPDLKPEKAKSYEMGLKHQFDKSLTGDIAIFKNDIEDLIFRASKSDPYKNVNYAKIRGVELELNKQFTNRLDGFINYTYLDTTGVKDDGTTSMLKYTPRNMFNYGVIYQADKGYKFRLTGHFSSERATWDDGTGHTATVKSTYPTLSSYHVMDLQIKRQINENQDWYITVANIFDKEYQDELFYPAAGRTVMVGADYKF</sequence>
<dbReference type="Proteomes" id="UP000049855">
    <property type="component" value="Unassembled WGS sequence"/>
</dbReference>
<evidence type="ECO:0000256" key="11">
    <source>
        <dbReference type="RuleBase" id="RU003357"/>
    </source>
</evidence>
<keyword evidence="6 11" id="KW-0798">TonB box</keyword>
<keyword evidence="4 10" id="KW-0812">Transmembrane</keyword>
<dbReference type="AlphaFoldDB" id="A0A0U1L2C9"/>
<keyword evidence="16" id="KW-1185">Reference proteome</keyword>
<dbReference type="InterPro" id="IPR037066">
    <property type="entry name" value="Plug_dom_sf"/>
</dbReference>
<evidence type="ECO:0000259" key="13">
    <source>
        <dbReference type="Pfam" id="PF00593"/>
    </source>
</evidence>
<comment type="similarity">
    <text evidence="10 11">Belongs to the TonB-dependent receptor family.</text>
</comment>
<evidence type="ECO:0000256" key="4">
    <source>
        <dbReference type="ARBA" id="ARBA00022692"/>
    </source>
</evidence>
<dbReference type="EMBL" id="CTRP01000014">
    <property type="protein sequence ID" value="CQR73695.1"/>
    <property type="molecule type" value="Genomic_DNA"/>
</dbReference>
<feature type="domain" description="TonB-dependent receptor plug" evidence="14">
    <location>
        <begin position="49"/>
        <end position="152"/>
    </location>
</feature>
<evidence type="ECO:0000313" key="16">
    <source>
        <dbReference type="Proteomes" id="UP000049855"/>
    </source>
</evidence>
<evidence type="ECO:0000256" key="9">
    <source>
        <dbReference type="ARBA" id="ARBA00023237"/>
    </source>
</evidence>
<dbReference type="PANTHER" id="PTHR30069">
    <property type="entry name" value="TONB-DEPENDENT OUTER MEMBRANE RECEPTOR"/>
    <property type="match status" value="1"/>
</dbReference>
<dbReference type="InterPro" id="IPR036942">
    <property type="entry name" value="Beta-barrel_TonB_sf"/>
</dbReference>
<dbReference type="PROSITE" id="PS01156">
    <property type="entry name" value="TONB_DEPENDENT_REC_2"/>
    <property type="match status" value="1"/>
</dbReference>
<evidence type="ECO:0000256" key="10">
    <source>
        <dbReference type="PROSITE-ProRule" id="PRU01360"/>
    </source>
</evidence>
<dbReference type="InterPro" id="IPR000531">
    <property type="entry name" value="Beta-barrel_TonB"/>
</dbReference>
<evidence type="ECO:0000256" key="8">
    <source>
        <dbReference type="ARBA" id="ARBA00023170"/>
    </source>
</evidence>
<dbReference type="GO" id="GO:0044718">
    <property type="term" value="P:siderophore transmembrane transport"/>
    <property type="evidence" value="ECO:0007669"/>
    <property type="project" value="TreeGrafter"/>
</dbReference>
<dbReference type="PROSITE" id="PS52016">
    <property type="entry name" value="TONB_DEPENDENT_REC_3"/>
    <property type="match status" value="1"/>
</dbReference>
<dbReference type="SUPFAM" id="SSF56935">
    <property type="entry name" value="Porins"/>
    <property type="match status" value="1"/>
</dbReference>
<evidence type="ECO:0000256" key="5">
    <source>
        <dbReference type="ARBA" id="ARBA00022729"/>
    </source>
</evidence>
<reference evidence="16" key="1">
    <citation type="submission" date="2015-03" db="EMBL/GenBank/DDBJ databases">
        <authorList>
            <person name="Nijsse Bart"/>
        </authorList>
    </citation>
    <scope>NUCLEOTIDE SEQUENCE [LARGE SCALE GENOMIC DNA]</scope>
</reference>
<proteinExistence type="inferred from homology"/>
<dbReference type="InterPro" id="IPR010917">
    <property type="entry name" value="TonB_rcpt_CS"/>
</dbReference>
<evidence type="ECO:0000256" key="3">
    <source>
        <dbReference type="ARBA" id="ARBA00022452"/>
    </source>
</evidence>
<accession>A0A0U1L2C9</accession>
<dbReference type="GO" id="GO:0009279">
    <property type="term" value="C:cell outer membrane"/>
    <property type="evidence" value="ECO:0007669"/>
    <property type="project" value="UniProtKB-SubCell"/>
</dbReference>
<evidence type="ECO:0000256" key="7">
    <source>
        <dbReference type="ARBA" id="ARBA00023136"/>
    </source>
</evidence>
<dbReference type="InterPro" id="IPR039426">
    <property type="entry name" value="TonB-dep_rcpt-like"/>
</dbReference>
<organism evidence="15 16">
    <name type="scientific">Sporomusa ovata</name>
    <dbReference type="NCBI Taxonomy" id="2378"/>
    <lineage>
        <taxon>Bacteria</taxon>
        <taxon>Bacillati</taxon>
        <taxon>Bacillota</taxon>
        <taxon>Negativicutes</taxon>
        <taxon>Selenomonadales</taxon>
        <taxon>Sporomusaceae</taxon>
        <taxon>Sporomusa</taxon>
    </lineage>
</organism>
<keyword evidence="2 10" id="KW-0813">Transport</keyword>
<evidence type="ECO:0000313" key="15">
    <source>
        <dbReference type="EMBL" id="CQR73695.1"/>
    </source>
</evidence>
<keyword evidence="8 15" id="KW-0675">Receptor</keyword>
<feature type="signal peptide" evidence="12">
    <location>
        <begin position="1"/>
        <end position="25"/>
    </location>
</feature>
<gene>
    <name evidence="15" type="ORF">SpAn4DRAFT_0157</name>
</gene>
<evidence type="ECO:0000256" key="12">
    <source>
        <dbReference type="SAM" id="SignalP"/>
    </source>
</evidence>
<dbReference type="GO" id="GO:0015344">
    <property type="term" value="F:siderophore uptake transmembrane transporter activity"/>
    <property type="evidence" value="ECO:0007669"/>
    <property type="project" value="TreeGrafter"/>
</dbReference>
<comment type="subcellular location">
    <subcellularLocation>
        <location evidence="1 10">Cell outer membrane</location>
        <topology evidence="1 10">Multi-pass membrane protein</topology>
    </subcellularLocation>
</comment>
<evidence type="ECO:0000256" key="1">
    <source>
        <dbReference type="ARBA" id="ARBA00004571"/>
    </source>
</evidence>